<dbReference type="PRINTS" id="PR00722">
    <property type="entry name" value="CHYMOTRYPSIN"/>
</dbReference>
<evidence type="ECO:0000259" key="3">
    <source>
        <dbReference type="PROSITE" id="PS50240"/>
    </source>
</evidence>
<dbReference type="Proteomes" id="UP000050741">
    <property type="component" value="Unassembled WGS sequence"/>
</dbReference>
<keyword evidence="4" id="KW-1185">Reference proteome</keyword>
<organism evidence="4 5">
    <name type="scientific">Globodera pallida</name>
    <name type="common">Potato cyst nematode worm</name>
    <name type="synonym">Heterodera pallida</name>
    <dbReference type="NCBI Taxonomy" id="36090"/>
    <lineage>
        <taxon>Eukaryota</taxon>
        <taxon>Metazoa</taxon>
        <taxon>Ecdysozoa</taxon>
        <taxon>Nematoda</taxon>
        <taxon>Chromadorea</taxon>
        <taxon>Rhabditida</taxon>
        <taxon>Tylenchina</taxon>
        <taxon>Tylenchomorpha</taxon>
        <taxon>Tylenchoidea</taxon>
        <taxon>Heteroderidae</taxon>
        <taxon>Heteroderinae</taxon>
        <taxon>Globodera</taxon>
    </lineage>
</organism>
<dbReference type="Gene3D" id="2.40.10.10">
    <property type="entry name" value="Trypsin-like serine proteases"/>
    <property type="match status" value="1"/>
</dbReference>
<name>A0A183C1P7_GLOPA</name>
<protein>
    <submittedName>
        <fullName evidence="5">Peptidase S1 domain-containing protein</fullName>
    </submittedName>
</protein>
<proteinExistence type="inferred from homology"/>
<comment type="similarity">
    <text evidence="2">Belongs to the peptidase S1 family. CLIP subfamily.</text>
</comment>
<sequence>MFEFEFSKIVQFCSGVLLTEHIVLTAAHCVYREHFGLADIVHVKGGGWNAYSTDFVVRTDFMFVDLEDSICADIALVFLPSRVKGLLTTVKFTKFTDIDREWSDRTDSNSKIYALGYGITELNQMSLRPRKVPLKKVEQKLSKCLLEFFFADSALSCSGDSGGPVVYYSKNTNGGKWSILSTTKPIFLGIVSQLVIFANPSTTNNLNATKHSSSKERQISEEIELIGTKTVKSQTAFDDHTVVEGCRRAHKLLIVYTVHIQEWLKMLISNEQSLGRRAQYIEALKAMDGR</sequence>
<dbReference type="PROSITE" id="PS00134">
    <property type="entry name" value="TRYPSIN_HIS"/>
    <property type="match status" value="1"/>
</dbReference>
<dbReference type="InterPro" id="IPR051487">
    <property type="entry name" value="Ser/Thr_Proteases_Immune/Dev"/>
</dbReference>
<dbReference type="GO" id="GO:0004252">
    <property type="term" value="F:serine-type endopeptidase activity"/>
    <property type="evidence" value="ECO:0007669"/>
    <property type="project" value="InterPro"/>
</dbReference>
<evidence type="ECO:0000256" key="2">
    <source>
        <dbReference type="ARBA" id="ARBA00024195"/>
    </source>
</evidence>
<dbReference type="PANTHER" id="PTHR24256">
    <property type="entry name" value="TRYPTASE-RELATED"/>
    <property type="match status" value="1"/>
</dbReference>
<dbReference type="InterPro" id="IPR043504">
    <property type="entry name" value="Peptidase_S1_PA_chymotrypsin"/>
</dbReference>
<evidence type="ECO:0000313" key="4">
    <source>
        <dbReference type="Proteomes" id="UP000050741"/>
    </source>
</evidence>
<dbReference type="InterPro" id="IPR018114">
    <property type="entry name" value="TRYPSIN_HIS"/>
</dbReference>
<dbReference type="AlphaFoldDB" id="A0A183C1P7"/>
<feature type="domain" description="Peptidase S1" evidence="3">
    <location>
        <begin position="1"/>
        <end position="269"/>
    </location>
</feature>
<dbReference type="PROSITE" id="PS50240">
    <property type="entry name" value="TRYPSIN_DOM"/>
    <property type="match status" value="1"/>
</dbReference>
<dbReference type="SMART" id="SM00020">
    <property type="entry name" value="Tryp_SPc"/>
    <property type="match status" value="1"/>
</dbReference>
<accession>A0A183C1P7</accession>
<dbReference type="SUPFAM" id="SSF50494">
    <property type="entry name" value="Trypsin-like serine proteases"/>
    <property type="match status" value="1"/>
</dbReference>
<dbReference type="WBParaSite" id="GPLIN_000679100">
    <property type="protein sequence ID" value="GPLIN_000679100"/>
    <property type="gene ID" value="GPLIN_000679100"/>
</dbReference>
<evidence type="ECO:0000313" key="5">
    <source>
        <dbReference type="WBParaSite" id="GPLIN_000679100"/>
    </source>
</evidence>
<dbReference type="InterPro" id="IPR009003">
    <property type="entry name" value="Peptidase_S1_PA"/>
</dbReference>
<dbReference type="Pfam" id="PF00089">
    <property type="entry name" value="Trypsin"/>
    <property type="match status" value="1"/>
</dbReference>
<reference evidence="4" key="1">
    <citation type="submission" date="2014-05" db="EMBL/GenBank/DDBJ databases">
        <title>The genome and life-stage specific transcriptomes of Globodera pallida elucidate key aspects of plant parasitism by a cyst nematode.</title>
        <authorList>
            <person name="Cotton J.A."/>
            <person name="Lilley C.J."/>
            <person name="Jones L.M."/>
            <person name="Kikuchi T."/>
            <person name="Reid A.J."/>
            <person name="Thorpe P."/>
            <person name="Tsai I.J."/>
            <person name="Beasley H."/>
            <person name="Blok V."/>
            <person name="Cock P.J.A."/>
            <person name="Van den Akker S.E."/>
            <person name="Holroyd N."/>
            <person name="Hunt M."/>
            <person name="Mantelin S."/>
            <person name="Naghra H."/>
            <person name="Pain A."/>
            <person name="Palomares-Rius J.E."/>
            <person name="Zarowiecki M."/>
            <person name="Berriman M."/>
            <person name="Jones J.T."/>
            <person name="Urwin P.E."/>
        </authorList>
    </citation>
    <scope>NUCLEOTIDE SEQUENCE [LARGE SCALE GENOMIC DNA]</scope>
    <source>
        <strain evidence="4">Lindley</strain>
    </source>
</reference>
<keyword evidence="1" id="KW-1015">Disulfide bond</keyword>
<evidence type="ECO:0000256" key="1">
    <source>
        <dbReference type="ARBA" id="ARBA00023157"/>
    </source>
</evidence>
<dbReference type="InterPro" id="IPR001254">
    <property type="entry name" value="Trypsin_dom"/>
</dbReference>
<dbReference type="GO" id="GO:0006508">
    <property type="term" value="P:proteolysis"/>
    <property type="evidence" value="ECO:0007669"/>
    <property type="project" value="InterPro"/>
</dbReference>
<reference evidence="5" key="2">
    <citation type="submission" date="2016-06" db="UniProtKB">
        <authorList>
            <consortium name="WormBaseParasite"/>
        </authorList>
    </citation>
    <scope>IDENTIFICATION</scope>
</reference>
<dbReference type="InterPro" id="IPR001314">
    <property type="entry name" value="Peptidase_S1A"/>
</dbReference>